<protein>
    <submittedName>
        <fullName evidence="3">DUF6049 family protein</fullName>
    </submittedName>
</protein>
<feature type="compositionally biased region" description="Gly residues" evidence="1">
    <location>
        <begin position="797"/>
        <end position="813"/>
    </location>
</feature>
<feature type="region of interest" description="Disordered" evidence="1">
    <location>
        <begin position="64"/>
        <end position="145"/>
    </location>
</feature>
<comment type="caution">
    <text evidence="3">The sequence shown here is derived from an EMBL/GenBank/DDBJ whole genome shotgun (WGS) entry which is preliminary data.</text>
</comment>
<evidence type="ECO:0000256" key="1">
    <source>
        <dbReference type="SAM" id="MobiDB-lite"/>
    </source>
</evidence>
<reference evidence="3" key="1">
    <citation type="submission" date="2022-03" db="EMBL/GenBank/DDBJ databases">
        <authorList>
            <person name="Santos J.D.N."/>
            <person name="Kallscheuer N."/>
            <person name="Jogler C."/>
            <person name="Lage O.M."/>
        </authorList>
    </citation>
    <scope>NUCLEOTIDE SEQUENCE</scope>
    <source>
        <strain evidence="3">M600PL45_2</strain>
    </source>
</reference>
<accession>A0ABS9SYV2</accession>
<feature type="region of interest" description="Disordered" evidence="1">
    <location>
        <begin position="534"/>
        <end position="568"/>
    </location>
</feature>
<feature type="compositionally biased region" description="Low complexity" evidence="1">
    <location>
        <begin position="814"/>
        <end position="835"/>
    </location>
</feature>
<feature type="region of interest" description="Disordered" evidence="1">
    <location>
        <begin position="762"/>
        <end position="938"/>
    </location>
</feature>
<feature type="transmembrane region" description="Helical" evidence="2">
    <location>
        <begin position="735"/>
        <end position="755"/>
    </location>
</feature>
<keyword evidence="2" id="KW-0472">Membrane</keyword>
<dbReference type="Proteomes" id="UP001166784">
    <property type="component" value="Unassembled WGS sequence"/>
</dbReference>
<dbReference type="InterPro" id="IPR046112">
    <property type="entry name" value="DUF6049"/>
</dbReference>
<proteinExistence type="predicted"/>
<keyword evidence="4" id="KW-1185">Reference proteome</keyword>
<feature type="compositionally biased region" description="Low complexity" evidence="1">
    <location>
        <begin position="770"/>
        <end position="786"/>
    </location>
</feature>
<feature type="compositionally biased region" description="Basic and acidic residues" evidence="1">
    <location>
        <begin position="534"/>
        <end position="546"/>
    </location>
</feature>
<dbReference type="Pfam" id="PF19516">
    <property type="entry name" value="DUF6049"/>
    <property type="match status" value="1"/>
</dbReference>
<organism evidence="3 4">
    <name type="scientific">Streptomyces marispadix</name>
    <dbReference type="NCBI Taxonomy" id="2922868"/>
    <lineage>
        <taxon>Bacteria</taxon>
        <taxon>Bacillati</taxon>
        <taxon>Actinomycetota</taxon>
        <taxon>Actinomycetes</taxon>
        <taxon>Kitasatosporales</taxon>
        <taxon>Streptomycetaceae</taxon>
        <taxon>Streptomyces</taxon>
    </lineage>
</organism>
<dbReference type="RefSeq" id="WP_241059904.1">
    <property type="nucleotide sequence ID" value="NZ_JAKWJU010000002.1"/>
</dbReference>
<reference evidence="3" key="2">
    <citation type="journal article" date="2023" name="Int. J. Syst. Evol. Microbiol.">
        <title>Streptomyces marispadix sp. nov., isolated from marine beach sediment of the Northern Coast of Portugal.</title>
        <authorList>
            <person name="dos Santos J.D.N."/>
            <person name="Vitorino I.R."/>
            <person name="Kallscheuer N."/>
            <person name="Srivastava A."/>
            <person name="Krautwurst S."/>
            <person name="Marz M."/>
            <person name="Jogler C."/>
            <person name="Lobo Da Cunha A."/>
            <person name="Catita J."/>
            <person name="Goncalves H."/>
            <person name="Gonzalez I."/>
            <person name="Reyes F."/>
            <person name="Lage O.M."/>
        </authorList>
    </citation>
    <scope>NUCLEOTIDE SEQUENCE</scope>
    <source>
        <strain evidence="3">M600PL45_2</strain>
    </source>
</reference>
<feature type="compositionally biased region" description="Polar residues" evidence="1">
    <location>
        <begin position="118"/>
        <end position="128"/>
    </location>
</feature>
<evidence type="ECO:0000256" key="2">
    <source>
        <dbReference type="SAM" id="Phobius"/>
    </source>
</evidence>
<evidence type="ECO:0000313" key="3">
    <source>
        <dbReference type="EMBL" id="MCH6161455.1"/>
    </source>
</evidence>
<sequence length="938" mass="97265">MPSRSIVTIRPARRIHDDRGRTSAWPRRLRTRAPRPLPPAGGCEVPPRSCSPPGPLIAGLLPAPAAAEESHTAPAAAGAPSASGARAAAPARTGSGSRTADISINTLSPATPQKDDTLSVTGTVTNKGRSPITDGSIGLRIGPGANSRSALEQNAARKDYLPGADGKEVGGKKATEKVGSMRPGIRRSFKLKLPVSALKMDSSGVYQLGITLTGQTRERPYDQILGIERSFLPWQTSDAKHKTGLTYLWPLISSSHLTARTQSDEEQTPVFRNDELAKELAPGGRLQQMVNLGKDLPITWMVDPDLLATVNAMTEKYRVQKKGGGTVAGKGQTYAKQWLMDLQGAVKGEEVATLPFADTDVASLAHRGRNVPGALGDLGSATRRGRLTVESILHTKPSTDYAWPVEGAVDPSIVDVATSAGAHNVIARSDSLRDTALSYTPTSARPIGGGNTALVADSRLSKAFEGDLTRPGATSRAVQRFLSETQAVNAQVPGKQRNILVAPQRTPSADQAQAMALALSSLQKDGRWAEGTDLSEAAKAKPDPRANRRVPGGSQYPASLRKQELPTAAYRHVQDTKRLVGDFKKILTREDRVVTPFGSAVERGESASWRGDGEGAANYRDGVRGYLVGLTKEVHLIQKSPITLSGRSATIPVTVQNNLVQGVDDLELRLKSRRRIGLDVGEAQAVKIDGEHSQSVKFSTSAKANGRAYVEAQLYTKDGKPYGKRMVFQVNVTSITSTVLLVIAGGVLLVVLAGVRMYTTRKRNGGPAAGPGSPEPDQGADGPADGDPADGDSGDPVGSGSGSSSGTGSGAGSGSESAAAGAPAGSGSTQGPSSADVADRTHDAQDAEGAGESGGRDASTGPVATVKSAEPEAARQTSSAVGDAAPDGQRGENEGPAAPAETAESADTATVPGEPADGGADTVKGSGTVPDAGEKVDR</sequence>
<gene>
    <name evidence="3" type="ORF">MMA15_13925</name>
</gene>
<feature type="compositionally biased region" description="Polar residues" evidence="1">
    <location>
        <begin position="98"/>
        <end position="111"/>
    </location>
</feature>
<evidence type="ECO:0000313" key="4">
    <source>
        <dbReference type="Proteomes" id="UP001166784"/>
    </source>
</evidence>
<feature type="compositionally biased region" description="Low complexity" evidence="1">
    <location>
        <begin position="64"/>
        <end position="97"/>
    </location>
</feature>
<feature type="region of interest" description="Disordered" evidence="1">
    <location>
        <begin position="1"/>
        <end position="49"/>
    </location>
</feature>
<name>A0ABS9SYV2_9ACTN</name>
<keyword evidence="2" id="KW-1133">Transmembrane helix</keyword>
<dbReference type="EMBL" id="JAKWJU010000002">
    <property type="protein sequence ID" value="MCH6161455.1"/>
    <property type="molecule type" value="Genomic_DNA"/>
</dbReference>
<keyword evidence="2" id="KW-0812">Transmembrane</keyword>